<evidence type="ECO:0000313" key="5">
    <source>
        <dbReference type="EMBL" id="EWH11020.1"/>
    </source>
</evidence>
<evidence type="ECO:0000256" key="2">
    <source>
        <dbReference type="ARBA" id="ARBA00023012"/>
    </source>
</evidence>
<dbReference type="InterPro" id="IPR050595">
    <property type="entry name" value="Bact_response_regulator"/>
</dbReference>
<feature type="modified residue" description="4-aspartylphosphate" evidence="3">
    <location>
        <position position="64"/>
    </location>
</feature>
<evidence type="ECO:0000256" key="3">
    <source>
        <dbReference type="PROSITE-ProRule" id="PRU00169"/>
    </source>
</evidence>
<name>W7R077_9ALTE</name>
<dbReference type="eggNOG" id="COG2197">
    <property type="taxonomic scope" value="Bacteria"/>
</dbReference>
<dbReference type="PROSITE" id="PS50110">
    <property type="entry name" value="RESPONSE_REGULATORY"/>
    <property type="match status" value="1"/>
</dbReference>
<dbReference type="STRING" id="1328313.DS2_05610"/>
<proteinExistence type="predicted"/>
<dbReference type="EMBL" id="ARZY01000007">
    <property type="protein sequence ID" value="EWH11020.1"/>
    <property type="molecule type" value="Genomic_DNA"/>
</dbReference>
<dbReference type="Gene3D" id="3.40.50.2300">
    <property type="match status" value="1"/>
</dbReference>
<dbReference type="Pfam" id="PF00072">
    <property type="entry name" value="Response_reg"/>
    <property type="match status" value="1"/>
</dbReference>
<keyword evidence="6" id="KW-1185">Reference proteome</keyword>
<evidence type="ECO:0000256" key="1">
    <source>
        <dbReference type="ARBA" id="ARBA00022553"/>
    </source>
</evidence>
<accession>W7R077</accession>
<dbReference type="OrthoDB" id="5637927at2"/>
<dbReference type="PANTHER" id="PTHR44591:SF14">
    <property type="entry name" value="PROTEIN PILG"/>
    <property type="match status" value="1"/>
</dbReference>
<gene>
    <name evidence="5" type="ORF">DS2_05610</name>
</gene>
<dbReference type="InterPro" id="IPR011006">
    <property type="entry name" value="CheY-like_superfamily"/>
</dbReference>
<protein>
    <submittedName>
        <fullName evidence="5">Chemotaxis protein</fullName>
    </submittedName>
</protein>
<dbReference type="SUPFAM" id="SSF52172">
    <property type="entry name" value="CheY-like"/>
    <property type="match status" value="1"/>
</dbReference>
<evidence type="ECO:0000313" key="6">
    <source>
        <dbReference type="Proteomes" id="UP000019276"/>
    </source>
</evidence>
<dbReference type="InterPro" id="IPR001789">
    <property type="entry name" value="Sig_transdc_resp-reg_receiver"/>
</dbReference>
<dbReference type="Proteomes" id="UP000019276">
    <property type="component" value="Unassembled WGS sequence"/>
</dbReference>
<comment type="caution">
    <text evidence="5">The sequence shown here is derived from an EMBL/GenBank/DDBJ whole genome shotgun (WGS) entry which is preliminary data.</text>
</comment>
<feature type="domain" description="Response regulatory" evidence="4">
    <location>
        <begin position="14"/>
        <end position="129"/>
    </location>
</feature>
<sequence length="134" mass="15096">MNDSKKITPLRGEKVMIVDDCRIMRDYLRQMLLEMGFSRFVEADCADETLSKYASEQPDLVFLDIMLDEEDGLQVFEQLLAKDAKAQVAIISAHSTADNVKKAMLLGAKGFLVKPFQPKKLFVTLKNMGCKFVG</sequence>
<dbReference type="RefSeq" id="WP_051479647.1">
    <property type="nucleotide sequence ID" value="NZ_ARZY01000007.1"/>
</dbReference>
<keyword evidence="2" id="KW-0902">Two-component regulatory system</keyword>
<reference evidence="5 6" key="1">
    <citation type="journal article" date="2014" name="Genome Announc.">
        <title>Draft Genome Sequence of the Agar-Degrading Bacterium Catenovulum sp. Strain DS-2, Isolated from Intestines of Haliotis diversicolor.</title>
        <authorList>
            <person name="Shan D."/>
            <person name="Li X."/>
            <person name="Gu Z."/>
            <person name="Wei G."/>
            <person name="Gao Z."/>
            <person name="Shao Z."/>
        </authorList>
    </citation>
    <scope>NUCLEOTIDE SEQUENCE [LARGE SCALE GENOMIC DNA]</scope>
    <source>
        <strain evidence="5 6">DS-2</strain>
    </source>
</reference>
<dbReference type="PANTHER" id="PTHR44591">
    <property type="entry name" value="STRESS RESPONSE REGULATOR PROTEIN 1"/>
    <property type="match status" value="1"/>
</dbReference>
<dbReference type="AlphaFoldDB" id="W7R077"/>
<dbReference type="SMART" id="SM00448">
    <property type="entry name" value="REC"/>
    <property type="match status" value="1"/>
</dbReference>
<evidence type="ECO:0000259" key="4">
    <source>
        <dbReference type="PROSITE" id="PS50110"/>
    </source>
</evidence>
<keyword evidence="1 3" id="KW-0597">Phosphoprotein</keyword>
<dbReference type="GO" id="GO:0000160">
    <property type="term" value="P:phosphorelay signal transduction system"/>
    <property type="evidence" value="ECO:0007669"/>
    <property type="project" value="UniProtKB-KW"/>
</dbReference>
<organism evidence="5 6">
    <name type="scientific">Catenovulum agarivorans DS-2</name>
    <dbReference type="NCBI Taxonomy" id="1328313"/>
    <lineage>
        <taxon>Bacteria</taxon>
        <taxon>Pseudomonadati</taxon>
        <taxon>Pseudomonadota</taxon>
        <taxon>Gammaproteobacteria</taxon>
        <taxon>Alteromonadales</taxon>
        <taxon>Alteromonadaceae</taxon>
        <taxon>Catenovulum</taxon>
    </lineage>
</organism>